<evidence type="ECO:0000256" key="2">
    <source>
        <dbReference type="ARBA" id="ARBA00022737"/>
    </source>
</evidence>
<keyword evidence="2" id="KW-0677">Repeat</keyword>
<name>A0AA39YB05_9PEZI</name>
<dbReference type="PROSITE" id="PS00028">
    <property type="entry name" value="ZINC_FINGER_C2H2_1"/>
    <property type="match status" value="2"/>
</dbReference>
<dbReference type="AlphaFoldDB" id="A0AA39YB05"/>
<feature type="region of interest" description="Disordered" evidence="7">
    <location>
        <begin position="1"/>
        <end position="23"/>
    </location>
</feature>
<evidence type="ECO:0000313" key="9">
    <source>
        <dbReference type="EMBL" id="KAK0648640.1"/>
    </source>
</evidence>
<dbReference type="EMBL" id="JAULSV010000003">
    <property type="protein sequence ID" value="KAK0648640.1"/>
    <property type="molecule type" value="Genomic_DNA"/>
</dbReference>
<comment type="caution">
    <text evidence="9">The sequence shown here is derived from an EMBL/GenBank/DDBJ whole genome shotgun (WGS) entry which is preliminary data.</text>
</comment>
<evidence type="ECO:0000256" key="6">
    <source>
        <dbReference type="PROSITE-ProRule" id="PRU00042"/>
    </source>
</evidence>
<reference evidence="9" key="1">
    <citation type="submission" date="2023-06" db="EMBL/GenBank/DDBJ databases">
        <title>Genome-scale phylogeny and comparative genomics of the fungal order Sordariales.</title>
        <authorList>
            <consortium name="Lawrence Berkeley National Laboratory"/>
            <person name="Hensen N."/>
            <person name="Bonometti L."/>
            <person name="Westerberg I."/>
            <person name="Brannstrom I.O."/>
            <person name="Guillou S."/>
            <person name="Cros-Aarteil S."/>
            <person name="Calhoun S."/>
            <person name="Haridas S."/>
            <person name="Kuo A."/>
            <person name="Mondo S."/>
            <person name="Pangilinan J."/>
            <person name="Riley R."/>
            <person name="Labutti K."/>
            <person name="Andreopoulos B."/>
            <person name="Lipzen A."/>
            <person name="Chen C."/>
            <person name="Yanf M."/>
            <person name="Daum C."/>
            <person name="Ng V."/>
            <person name="Clum A."/>
            <person name="Steindorff A."/>
            <person name="Ohm R."/>
            <person name="Martin F."/>
            <person name="Silar P."/>
            <person name="Natvig D."/>
            <person name="Lalanne C."/>
            <person name="Gautier V."/>
            <person name="Ament-Velasquez S.L."/>
            <person name="Kruys A."/>
            <person name="Hutchinson M.I."/>
            <person name="Powell A.J."/>
            <person name="Barry K."/>
            <person name="Miller A.N."/>
            <person name="Grigoriev I.V."/>
            <person name="Debuchy R."/>
            <person name="Gladieux P."/>
            <person name="Thoren M.H."/>
            <person name="Johannesson H."/>
        </authorList>
    </citation>
    <scope>NUCLEOTIDE SEQUENCE</scope>
    <source>
        <strain evidence="9">SMH2532-1</strain>
    </source>
</reference>
<gene>
    <name evidence="9" type="ORF">B0T16DRAFT_117880</name>
</gene>
<feature type="region of interest" description="Disordered" evidence="7">
    <location>
        <begin position="161"/>
        <end position="204"/>
    </location>
</feature>
<keyword evidence="4" id="KW-0862">Zinc</keyword>
<feature type="domain" description="C2H2-type" evidence="8">
    <location>
        <begin position="112"/>
        <end position="139"/>
    </location>
</feature>
<dbReference type="GO" id="GO:0000978">
    <property type="term" value="F:RNA polymerase II cis-regulatory region sequence-specific DNA binding"/>
    <property type="evidence" value="ECO:0007669"/>
    <property type="project" value="TreeGrafter"/>
</dbReference>
<dbReference type="Pfam" id="PF00096">
    <property type="entry name" value="zf-C2H2"/>
    <property type="match status" value="1"/>
</dbReference>
<evidence type="ECO:0000259" key="8">
    <source>
        <dbReference type="PROSITE" id="PS50157"/>
    </source>
</evidence>
<accession>A0AA39YB05</accession>
<dbReference type="PANTHER" id="PTHR24388:SF104">
    <property type="entry name" value="AT-RICH BINDING PROTEIN-RELATED"/>
    <property type="match status" value="1"/>
</dbReference>
<dbReference type="Proteomes" id="UP001174936">
    <property type="component" value="Unassembled WGS sequence"/>
</dbReference>
<sequence>MAYPSDNPHYPTPSTNTEYDMGEQYPQALTNDFAPLAYDHNVNTFASGDQVPMYPETPIDPRLSMGGGDPGPSDLSHYQIADAEPEAEEEEEEEEEEEQGQSLESSGEGGKYRCEVCGKPYKRPCDRKKHQNNHSRPQKCTMCNAGFAERKDLARHILVHHPDTAAAKDSRTKKQKGKCPECDYKGRKDNVRRHQKKTHSKTHK</sequence>
<evidence type="ECO:0000256" key="7">
    <source>
        <dbReference type="SAM" id="MobiDB-lite"/>
    </source>
</evidence>
<dbReference type="PANTHER" id="PTHR24388">
    <property type="entry name" value="ZINC FINGER PROTEIN"/>
    <property type="match status" value="1"/>
</dbReference>
<keyword evidence="10" id="KW-1185">Reference proteome</keyword>
<dbReference type="GO" id="GO:0000981">
    <property type="term" value="F:DNA-binding transcription factor activity, RNA polymerase II-specific"/>
    <property type="evidence" value="ECO:0007669"/>
    <property type="project" value="TreeGrafter"/>
</dbReference>
<proteinExistence type="predicted"/>
<keyword evidence="5" id="KW-0539">Nucleus</keyword>
<evidence type="ECO:0000256" key="1">
    <source>
        <dbReference type="ARBA" id="ARBA00022723"/>
    </source>
</evidence>
<dbReference type="PROSITE" id="PS50157">
    <property type="entry name" value="ZINC_FINGER_C2H2_2"/>
    <property type="match status" value="2"/>
</dbReference>
<feature type="compositionally biased region" description="Acidic residues" evidence="7">
    <location>
        <begin position="83"/>
        <end position="99"/>
    </location>
</feature>
<dbReference type="InterPro" id="IPR013087">
    <property type="entry name" value="Znf_C2H2_type"/>
</dbReference>
<dbReference type="SUPFAM" id="SSF57667">
    <property type="entry name" value="beta-beta-alpha zinc fingers"/>
    <property type="match status" value="1"/>
</dbReference>
<dbReference type="Gene3D" id="3.30.160.60">
    <property type="entry name" value="Classic Zinc Finger"/>
    <property type="match status" value="1"/>
</dbReference>
<dbReference type="GO" id="GO:0008270">
    <property type="term" value="F:zinc ion binding"/>
    <property type="evidence" value="ECO:0007669"/>
    <property type="project" value="UniProtKB-KW"/>
</dbReference>
<organism evidence="9 10">
    <name type="scientific">Cercophora newfieldiana</name>
    <dbReference type="NCBI Taxonomy" id="92897"/>
    <lineage>
        <taxon>Eukaryota</taxon>
        <taxon>Fungi</taxon>
        <taxon>Dikarya</taxon>
        <taxon>Ascomycota</taxon>
        <taxon>Pezizomycotina</taxon>
        <taxon>Sordariomycetes</taxon>
        <taxon>Sordariomycetidae</taxon>
        <taxon>Sordariales</taxon>
        <taxon>Lasiosphaeriaceae</taxon>
        <taxon>Cercophora</taxon>
    </lineage>
</organism>
<feature type="domain" description="C2H2-type" evidence="8">
    <location>
        <begin position="138"/>
        <end position="165"/>
    </location>
</feature>
<keyword evidence="3 6" id="KW-0863">Zinc-finger</keyword>
<dbReference type="InterPro" id="IPR036236">
    <property type="entry name" value="Znf_C2H2_sf"/>
</dbReference>
<keyword evidence="1" id="KW-0479">Metal-binding</keyword>
<dbReference type="SMART" id="SM00355">
    <property type="entry name" value="ZnF_C2H2"/>
    <property type="match status" value="3"/>
</dbReference>
<evidence type="ECO:0000256" key="4">
    <source>
        <dbReference type="ARBA" id="ARBA00022833"/>
    </source>
</evidence>
<dbReference type="Pfam" id="PF13894">
    <property type="entry name" value="zf-C2H2_4"/>
    <property type="match status" value="1"/>
</dbReference>
<feature type="compositionally biased region" description="Basic residues" evidence="7">
    <location>
        <begin position="190"/>
        <end position="204"/>
    </location>
</feature>
<feature type="compositionally biased region" description="Basic and acidic residues" evidence="7">
    <location>
        <begin position="161"/>
        <end position="189"/>
    </location>
</feature>
<feature type="region of interest" description="Disordered" evidence="7">
    <location>
        <begin position="45"/>
        <end position="113"/>
    </location>
</feature>
<dbReference type="InterPro" id="IPR050527">
    <property type="entry name" value="Snail/Krueppel_Znf"/>
</dbReference>
<evidence type="ECO:0000256" key="5">
    <source>
        <dbReference type="ARBA" id="ARBA00023242"/>
    </source>
</evidence>
<evidence type="ECO:0000256" key="3">
    <source>
        <dbReference type="ARBA" id="ARBA00022771"/>
    </source>
</evidence>
<protein>
    <recommendedName>
        <fullName evidence="8">C2H2-type domain-containing protein</fullName>
    </recommendedName>
</protein>
<evidence type="ECO:0000313" key="10">
    <source>
        <dbReference type="Proteomes" id="UP001174936"/>
    </source>
</evidence>